<gene>
    <name evidence="1" type="ORF">DEM27_10565</name>
</gene>
<evidence type="ECO:0000313" key="1">
    <source>
        <dbReference type="EMBL" id="PWE56796.1"/>
    </source>
</evidence>
<keyword evidence="2" id="KW-1185">Reference proteome</keyword>
<dbReference type="InterPro" id="IPR003477">
    <property type="entry name" value="PemK-like"/>
</dbReference>
<dbReference type="InterPro" id="IPR011067">
    <property type="entry name" value="Plasmid_toxin/cell-grow_inhib"/>
</dbReference>
<protein>
    <recommendedName>
        <fullName evidence="3">Type II toxin-antitoxin system PemK/MazF family toxin</fullName>
    </recommendedName>
</protein>
<dbReference type="Proteomes" id="UP000245252">
    <property type="component" value="Unassembled WGS sequence"/>
</dbReference>
<dbReference type="OrthoDB" id="7565736at2"/>
<evidence type="ECO:0008006" key="3">
    <source>
        <dbReference type="Google" id="ProtNLM"/>
    </source>
</evidence>
<dbReference type="Gene3D" id="2.30.30.110">
    <property type="match status" value="1"/>
</dbReference>
<dbReference type="AlphaFoldDB" id="A0A2U2DU17"/>
<proteinExistence type="predicted"/>
<dbReference type="Pfam" id="PF02452">
    <property type="entry name" value="PemK_toxin"/>
    <property type="match status" value="1"/>
</dbReference>
<organism evidence="1 2">
    <name type="scientific">Metarhizobium album</name>
    <dbReference type="NCBI Taxonomy" id="2182425"/>
    <lineage>
        <taxon>Bacteria</taxon>
        <taxon>Pseudomonadati</taxon>
        <taxon>Pseudomonadota</taxon>
        <taxon>Alphaproteobacteria</taxon>
        <taxon>Hyphomicrobiales</taxon>
        <taxon>Rhizobiaceae</taxon>
        <taxon>Metarhizobium</taxon>
    </lineage>
</organism>
<reference evidence="1 2" key="1">
    <citation type="submission" date="2018-05" db="EMBL/GenBank/DDBJ databases">
        <title>The draft genome of strain NS-104.</title>
        <authorList>
            <person name="Hang P."/>
            <person name="Jiang J."/>
        </authorList>
    </citation>
    <scope>NUCLEOTIDE SEQUENCE [LARGE SCALE GENOMIC DNA]</scope>
    <source>
        <strain evidence="1 2">NS-104</strain>
    </source>
</reference>
<dbReference type="GO" id="GO:0003677">
    <property type="term" value="F:DNA binding"/>
    <property type="evidence" value="ECO:0007669"/>
    <property type="project" value="InterPro"/>
</dbReference>
<sequence length="131" mass="14813">MAITFSPKRGAILMCDFDMSFVEPEMRKKRQVAVISIASNNHRHGAMPGTCTIIPFSTVEPKTIDPDDIFFPLGSYWSLTVPCWARCKLITTVSHARLDLVLRNGKRHPSEFLRSEHMDEIAKGINYSLGF</sequence>
<evidence type="ECO:0000313" key="2">
    <source>
        <dbReference type="Proteomes" id="UP000245252"/>
    </source>
</evidence>
<dbReference type="RefSeq" id="WP_109458171.1">
    <property type="nucleotide sequence ID" value="NZ_QFBC01000003.1"/>
</dbReference>
<comment type="caution">
    <text evidence="1">The sequence shown here is derived from an EMBL/GenBank/DDBJ whole genome shotgun (WGS) entry which is preliminary data.</text>
</comment>
<accession>A0A2U2DU17</accession>
<dbReference type="EMBL" id="QFBC01000003">
    <property type="protein sequence ID" value="PWE56796.1"/>
    <property type="molecule type" value="Genomic_DNA"/>
</dbReference>
<name>A0A2U2DU17_9HYPH</name>
<dbReference type="SUPFAM" id="SSF50118">
    <property type="entry name" value="Cell growth inhibitor/plasmid maintenance toxic component"/>
    <property type="match status" value="1"/>
</dbReference>